<evidence type="ECO:0000256" key="1">
    <source>
        <dbReference type="SAM" id="Phobius"/>
    </source>
</evidence>
<feature type="transmembrane region" description="Helical" evidence="1">
    <location>
        <begin position="390"/>
        <end position="408"/>
    </location>
</feature>
<accession>A0A7C4L015</accession>
<sequence length="510" mass="56138">MSSATPKVILLVGLTSLAGGFALTGLVEGRVSLQGGLGSAVLLAAAGFLLWLFLKFTTSPRWVGMAVSIAFLIRLLVGVGLSLALPVWGHESDVSRAGYLFFDAYTRDRQAWNLAQSGNSLLGAFGNEFSGDQYGGMLALSALVYRLLSPEVHRPYLILILTAFAAAAALPFFYQAVGKYFGASVAALAVWMVVLYPESVLLGASQMRDPILIGLGGVAFWMVSRWQDAPRRMTAGLLLILTVTALFSYLVALPLAGVLFLWWWIEYSPQVKQPKIRRLVWIGVAVAGAVILLGMAAWLRETALWDARLTEAGSGKIQALFKSLPDPLELPFLVVYGLLQPVLPAALFDPSKPLWTVISSLRSLGWYLMLPLLGYVPFGLRWQRPGLQRSLIFLTLMVVLGWSLLSSFRAGGDLWDNPRYRTLLLPWLALLASWAYLTARQYRDVWLARLLACEGVFLLTFGVWYANRSFRLGLELSFLQVAGMTGILCGLILAAGYWHDWRQRIKTGKG</sequence>
<protein>
    <recommendedName>
        <fullName evidence="3">Glycosyltransferase RgtA/B/C/D-like domain-containing protein</fullName>
    </recommendedName>
</protein>
<feature type="transmembrane region" description="Helical" evidence="1">
    <location>
        <begin position="280"/>
        <end position="299"/>
    </location>
</feature>
<comment type="caution">
    <text evidence="2">The sequence shown here is derived from an EMBL/GenBank/DDBJ whole genome shotgun (WGS) entry which is preliminary data.</text>
</comment>
<dbReference type="AlphaFoldDB" id="A0A7C4L015"/>
<feature type="transmembrane region" description="Helical" evidence="1">
    <location>
        <begin position="354"/>
        <end position="378"/>
    </location>
</feature>
<feature type="transmembrane region" description="Helical" evidence="1">
    <location>
        <begin position="478"/>
        <end position="498"/>
    </location>
</feature>
<feature type="transmembrane region" description="Helical" evidence="1">
    <location>
        <begin position="210"/>
        <end position="226"/>
    </location>
</feature>
<gene>
    <name evidence="2" type="ORF">ENT17_01120</name>
</gene>
<feature type="transmembrane region" description="Helical" evidence="1">
    <location>
        <begin position="420"/>
        <end position="439"/>
    </location>
</feature>
<feature type="transmembrane region" description="Helical" evidence="1">
    <location>
        <begin position="66"/>
        <end position="88"/>
    </location>
</feature>
<keyword evidence="1" id="KW-0812">Transmembrane</keyword>
<name>A0A7C4L015_9CHLR</name>
<feature type="transmembrane region" description="Helical" evidence="1">
    <location>
        <begin position="238"/>
        <end position="265"/>
    </location>
</feature>
<keyword evidence="1" id="KW-0472">Membrane</keyword>
<feature type="transmembrane region" description="Helical" evidence="1">
    <location>
        <begin position="446"/>
        <end position="466"/>
    </location>
</feature>
<reference evidence="2" key="1">
    <citation type="journal article" date="2020" name="mSystems">
        <title>Genome- and Community-Level Interaction Insights into Carbon Utilization and Element Cycling Functions of Hydrothermarchaeota in Hydrothermal Sediment.</title>
        <authorList>
            <person name="Zhou Z."/>
            <person name="Liu Y."/>
            <person name="Xu W."/>
            <person name="Pan J."/>
            <person name="Luo Z.H."/>
            <person name="Li M."/>
        </authorList>
    </citation>
    <scope>NUCLEOTIDE SEQUENCE [LARGE SCALE GENOMIC DNA]</scope>
    <source>
        <strain evidence="2">SpSt-556</strain>
    </source>
</reference>
<evidence type="ECO:0000313" key="2">
    <source>
        <dbReference type="EMBL" id="HGS86201.1"/>
    </source>
</evidence>
<keyword evidence="1" id="KW-1133">Transmembrane helix</keyword>
<evidence type="ECO:0008006" key="3">
    <source>
        <dbReference type="Google" id="ProtNLM"/>
    </source>
</evidence>
<dbReference type="EMBL" id="DSXR01000015">
    <property type="protein sequence ID" value="HGS86201.1"/>
    <property type="molecule type" value="Genomic_DNA"/>
</dbReference>
<feature type="transmembrane region" description="Helical" evidence="1">
    <location>
        <begin position="181"/>
        <end position="204"/>
    </location>
</feature>
<feature type="transmembrane region" description="Helical" evidence="1">
    <location>
        <begin position="156"/>
        <end position="174"/>
    </location>
</feature>
<organism evidence="2">
    <name type="scientific">Bellilinea caldifistulae</name>
    <dbReference type="NCBI Taxonomy" id="360411"/>
    <lineage>
        <taxon>Bacteria</taxon>
        <taxon>Bacillati</taxon>
        <taxon>Chloroflexota</taxon>
        <taxon>Anaerolineae</taxon>
        <taxon>Anaerolineales</taxon>
        <taxon>Anaerolineaceae</taxon>
        <taxon>Bellilinea</taxon>
    </lineage>
</organism>
<proteinExistence type="predicted"/>
<feature type="transmembrane region" description="Helical" evidence="1">
    <location>
        <begin position="32"/>
        <end position="54"/>
    </location>
</feature>